<dbReference type="PANTHER" id="PTHR10953:SF102">
    <property type="entry name" value="ADENYLYLTRANSFERASE AND SULFURTRANSFERASE MOCS3"/>
    <property type="match status" value="1"/>
</dbReference>
<keyword evidence="4" id="KW-1185">Reference proteome</keyword>
<dbReference type="Proteomes" id="UP000199125">
    <property type="component" value="Unassembled WGS sequence"/>
</dbReference>
<feature type="region of interest" description="Disordered" evidence="1">
    <location>
        <begin position="1"/>
        <end position="20"/>
    </location>
</feature>
<evidence type="ECO:0000259" key="2">
    <source>
        <dbReference type="Pfam" id="PF00899"/>
    </source>
</evidence>
<dbReference type="OrthoDB" id="9804286at2"/>
<keyword evidence="3" id="KW-0808">Transferase</keyword>
<dbReference type="AlphaFoldDB" id="A0A1H6LP27"/>
<dbReference type="Pfam" id="PF00899">
    <property type="entry name" value="ThiF"/>
    <property type="match status" value="1"/>
</dbReference>
<protein>
    <submittedName>
        <fullName evidence="3">Molybdopterin or thiamine biosynthesis adenylyltransferase</fullName>
    </submittedName>
</protein>
<keyword evidence="3" id="KW-0548">Nucleotidyltransferase</keyword>
<organism evidence="3 4">
    <name type="scientific">Paracoccus alkenifer</name>
    <dbReference type="NCBI Taxonomy" id="65735"/>
    <lineage>
        <taxon>Bacteria</taxon>
        <taxon>Pseudomonadati</taxon>
        <taxon>Pseudomonadota</taxon>
        <taxon>Alphaproteobacteria</taxon>
        <taxon>Rhodobacterales</taxon>
        <taxon>Paracoccaceae</taxon>
        <taxon>Paracoccus</taxon>
    </lineage>
</organism>
<dbReference type="InterPro" id="IPR035985">
    <property type="entry name" value="Ubiquitin-activating_enz"/>
</dbReference>
<dbReference type="InterPro" id="IPR045886">
    <property type="entry name" value="ThiF/MoeB/HesA"/>
</dbReference>
<sequence>MSRPESFAAATGGFTPPDPRGIFAGDEERHIRQMVLPEVGAEGQARLRAARVLVVGAGGLGSPAIMYLVGAGIGALTVVDADVVEMPNLHRQPIHAGRVGMGKAASAAAFAAALDPGVQVRALAERLTPANAGALVQGCDVVLDCADSFAVGLILSDACMAAGVALISASALGLGGYVGGFCGGAPSLRAVFPDLPDRAATCATAGVLGPVVATLGTLQAQMALELLLGLQPSPLGQLLTLAPGLRWGGFRFDGAPEPQSGFRFIDTSEIAAGDFVIDLRDADEAPVPIHPAAIRARTETPPCPPAGARAVIACRSGLRAWRAARILASAHPDTAHPDIVLIATGGD</sequence>
<evidence type="ECO:0000313" key="4">
    <source>
        <dbReference type="Proteomes" id="UP000199125"/>
    </source>
</evidence>
<evidence type="ECO:0000313" key="3">
    <source>
        <dbReference type="EMBL" id="SEH90371.1"/>
    </source>
</evidence>
<dbReference type="EMBL" id="FNXG01000002">
    <property type="protein sequence ID" value="SEH90371.1"/>
    <property type="molecule type" value="Genomic_DNA"/>
</dbReference>
<dbReference type="Gene3D" id="3.40.50.720">
    <property type="entry name" value="NAD(P)-binding Rossmann-like Domain"/>
    <property type="match status" value="1"/>
</dbReference>
<accession>A0A1H6LP27</accession>
<name>A0A1H6LP27_9RHOB</name>
<dbReference type="PANTHER" id="PTHR10953">
    <property type="entry name" value="UBIQUITIN-ACTIVATING ENZYME E1"/>
    <property type="match status" value="1"/>
</dbReference>
<dbReference type="STRING" id="65735.SAMN04488075_1728"/>
<dbReference type="GO" id="GO:0005737">
    <property type="term" value="C:cytoplasm"/>
    <property type="evidence" value="ECO:0007669"/>
    <property type="project" value="TreeGrafter"/>
</dbReference>
<dbReference type="GO" id="GO:0004792">
    <property type="term" value="F:thiosulfate-cyanide sulfurtransferase activity"/>
    <property type="evidence" value="ECO:0007669"/>
    <property type="project" value="TreeGrafter"/>
</dbReference>
<dbReference type="SUPFAM" id="SSF69572">
    <property type="entry name" value="Activating enzymes of the ubiquitin-like proteins"/>
    <property type="match status" value="1"/>
</dbReference>
<dbReference type="GO" id="GO:0016779">
    <property type="term" value="F:nucleotidyltransferase activity"/>
    <property type="evidence" value="ECO:0007669"/>
    <property type="project" value="UniProtKB-KW"/>
</dbReference>
<dbReference type="GO" id="GO:0042292">
    <property type="term" value="F:URM1 activating enzyme activity"/>
    <property type="evidence" value="ECO:0007669"/>
    <property type="project" value="TreeGrafter"/>
</dbReference>
<reference evidence="4" key="1">
    <citation type="submission" date="2016-10" db="EMBL/GenBank/DDBJ databases">
        <authorList>
            <person name="Varghese N."/>
            <person name="Submissions S."/>
        </authorList>
    </citation>
    <scope>NUCLEOTIDE SEQUENCE [LARGE SCALE GENOMIC DNA]</scope>
    <source>
        <strain evidence="4">DSM 11593</strain>
    </source>
</reference>
<evidence type="ECO:0000256" key="1">
    <source>
        <dbReference type="SAM" id="MobiDB-lite"/>
    </source>
</evidence>
<gene>
    <name evidence="3" type="ORF">SAMN04488075_1728</name>
</gene>
<proteinExistence type="predicted"/>
<dbReference type="InterPro" id="IPR000594">
    <property type="entry name" value="ThiF_NAD_FAD-bd"/>
</dbReference>
<dbReference type="CDD" id="cd00757">
    <property type="entry name" value="ThiF_MoeB_HesA_family"/>
    <property type="match status" value="1"/>
</dbReference>
<feature type="domain" description="THIF-type NAD/FAD binding fold" evidence="2">
    <location>
        <begin position="32"/>
        <end position="241"/>
    </location>
</feature>